<gene>
    <name evidence="3" type="ORF">Q4481_14780</name>
</gene>
<evidence type="ECO:0000256" key="1">
    <source>
        <dbReference type="SAM" id="MobiDB-lite"/>
    </source>
</evidence>
<dbReference type="EMBL" id="JAUOZU010000009">
    <property type="protein sequence ID" value="MDO6965230.1"/>
    <property type="molecule type" value="Genomic_DNA"/>
</dbReference>
<name>A0ABT8YPV2_9HYPH</name>
<evidence type="ECO:0000313" key="3">
    <source>
        <dbReference type="EMBL" id="MDO6965230.1"/>
    </source>
</evidence>
<comment type="caution">
    <text evidence="3">The sequence shown here is derived from an EMBL/GenBank/DDBJ whole genome shotgun (WGS) entry which is preliminary data.</text>
</comment>
<reference evidence="3" key="1">
    <citation type="journal article" date="2015" name="Int. J. Syst. Evol. Microbiol.">
        <title>Rhizobium alvei sp. nov., isolated from a freshwater river.</title>
        <authorList>
            <person name="Sheu S.Y."/>
            <person name="Huang H.W."/>
            <person name="Young C.C."/>
            <person name="Chen W.M."/>
        </authorList>
    </citation>
    <scope>NUCLEOTIDE SEQUENCE</scope>
    <source>
        <strain evidence="3">TNR-22</strain>
    </source>
</reference>
<feature type="domain" description="DUF5681" evidence="2">
    <location>
        <begin position="24"/>
        <end position="108"/>
    </location>
</feature>
<reference evidence="3" key="2">
    <citation type="submission" date="2023-07" db="EMBL/GenBank/DDBJ databases">
        <authorList>
            <person name="Shen H."/>
        </authorList>
    </citation>
    <scope>NUCLEOTIDE SEQUENCE</scope>
    <source>
        <strain evidence="3">TNR-22</strain>
    </source>
</reference>
<organism evidence="3 4">
    <name type="scientific">Rhizobium alvei</name>
    <dbReference type="NCBI Taxonomy" id="1132659"/>
    <lineage>
        <taxon>Bacteria</taxon>
        <taxon>Pseudomonadati</taxon>
        <taxon>Pseudomonadota</taxon>
        <taxon>Alphaproteobacteria</taxon>
        <taxon>Hyphomicrobiales</taxon>
        <taxon>Rhizobiaceae</taxon>
        <taxon>Rhizobium/Agrobacterium group</taxon>
        <taxon>Rhizobium</taxon>
    </lineage>
</organism>
<protein>
    <submittedName>
        <fullName evidence="3">DUF5681 domain-containing protein</fullName>
    </submittedName>
</protein>
<dbReference type="RefSeq" id="WP_304377161.1">
    <property type="nucleotide sequence ID" value="NZ_JAUOZU010000009.1"/>
</dbReference>
<proteinExistence type="predicted"/>
<evidence type="ECO:0000313" key="4">
    <source>
        <dbReference type="Proteomes" id="UP001174932"/>
    </source>
</evidence>
<keyword evidence="4" id="KW-1185">Reference proteome</keyword>
<accession>A0ABT8YPV2</accession>
<dbReference type="Proteomes" id="UP001174932">
    <property type="component" value="Unassembled WGS sequence"/>
</dbReference>
<dbReference type="Pfam" id="PF18932">
    <property type="entry name" value="DUF5681"/>
    <property type="match status" value="1"/>
</dbReference>
<sequence>MDDDELNRGALTGNGIGYAKPPQQNQFKKGQSGNPRGRPKKNSSDLAYSNQPVLLAVRSLASRKVTVRQNGEMNEINMSDAVLEATFTNAAKGNPRSQSIAINLMREADQARNREIQENNEFWRDYKSIMSKRMKASLARREPVEKMLPHPDDIEILHGQEPRFHGPMYEGQQKQLEDTIAYRDVLILQDALDQRSSHRLDGTPLTEPGSALVLAMVLDRCIPPRLRLSDHDWIRRSMKYEIIPKRELLKQLYDAWRRLGRPKARGYVSVNLNRTETYLFAIQELMSELSSGALDPARMPVNALAERIYDLFHKRGLAK</sequence>
<evidence type="ECO:0000259" key="2">
    <source>
        <dbReference type="Pfam" id="PF18932"/>
    </source>
</evidence>
<feature type="compositionally biased region" description="Polar residues" evidence="1">
    <location>
        <begin position="22"/>
        <end position="34"/>
    </location>
</feature>
<feature type="region of interest" description="Disordered" evidence="1">
    <location>
        <begin position="1"/>
        <end position="46"/>
    </location>
</feature>
<dbReference type="InterPro" id="IPR043736">
    <property type="entry name" value="DUF5681"/>
</dbReference>